<sequence length="771" mass="84478">MMCSARKRVLVALAVAWGLCCCLAVPSRVWAAPAVTSPVNSTARVHVLSFGFTDAILLESDGRFGLVDAGEDNDYPSGADPRYPLREGITRGGGVTDKLFAYMKAMGVTSENFEFLVCTHPHSDHIGGADEVIEEFKPQRVYLMPYKDSYILEPSRLWDNQYVYDRTVAAALANGATLIQGFDTSAPVDPGRLEEAPEDPAPTDPVDPQDPADPEKPAQPDTTDPSQQPTDTPESPVASEPSATEKSVSAPVAGDPVALDAQEMVEAVAPQAAPETVQEDEAAGASKPQVISPAPEGAKGSYVGNPQFKLGSMDVSIYNYDTDYFTHPKYDANEFSLGVLVEANSHKAFLAGDIGNLDGDEDRLAKELSKVDLLKLGHHGLEGSNSRRYLNSLSPRTLVMTSELSSGVPSQDVLDYTKDSEARLIDAVHQAELNRAATVVDFSYGKISYNVPETGEVRYLWRENSPHYIRFEDGYLKKATEWNQARWGDWYHFNRSPYAQEGTWYREGTYFFYLMPDGAMAKDGVVIVEGKTYLFDDEGHMMSLPQGWSFVEGAWRYGMSDGTVKTGWLNEHGTWYYLDPKTCAMAQGWEQVNGTWYYLAPGSGAMRTGWLDLGGTWYYLQGSGAMAQGWLFDRGSWYYLAPGSGAMARGWAQADNAWYYLSGSGAMVTGWLNLGGTWYYLAPGSGAMVTGWLNLGGTWYYLTSSGAMARGWVQVDNTWYYLRGSGAMATGWIQLGATWYYLAPESGAMVTGSHVIDGTQYSFNGSGAWVA</sequence>
<feature type="region of interest" description="Disordered" evidence="3">
    <location>
        <begin position="270"/>
        <end position="302"/>
    </location>
</feature>
<dbReference type="InterPro" id="IPR052159">
    <property type="entry name" value="Competence_DNA_uptake"/>
</dbReference>
<dbReference type="AlphaFoldDB" id="A0AAU9CDC8"/>
<dbReference type="Gene3D" id="3.60.15.10">
    <property type="entry name" value="Ribonuclease Z/Hydroxyacylglutathione hydrolase-like"/>
    <property type="match status" value="1"/>
</dbReference>
<dbReference type="KEGG" id="lcal:ATTO_06470"/>
<dbReference type="Gene3D" id="2.10.270.10">
    <property type="entry name" value="Cholin Binding"/>
    <property type="match status" value="4"/>
</dbReference>
<dbReference type="PANTHER" id="PTHR30619:SF7">
    <property type="entry name" value="BETA-LACTAMASE DOMAIN PROTEIN"/>
    <property type="match status" value="1"/>
</dbReference>
<feature type="repeat" description="Cell wall-binding" evidence="2">
    <location>
        <begin position="689"/>
        <end position="708"/>
    </location>
</feature>
<name>A0AAU9CDC8_9ACTN</name>
<dbReference type="EMBL" id="AP025285">
    <property type="protein sequence ID" value="BDC90775.1"/>
    <property type="molecule type" value="Genomic_DNA"/>
</dbReference>
<dbReference type="Pfam" id="PF19127">
    <property type="entry name" value="Choline_bind_3"/>
    <property type="match status" value="2"/>
</dbReference>
<evidence type="ECO:0000256" key="4">
    <source>
        <dbReference type="SAM" id="SignalP"/>
    </source>
</evidence>
<feature type="repeat" description="Cell wall-binding" evidence="2">
    <location>
        <begin position="607"/>
        <end position="626"/>
    </location>
</feature>
<dbReference type="InterPro" id="IPR001279">
    <property type="entry name" value="Metallo-B-lactamas"/>
</dbReference>
<protein>
    <recommendedName>
        <fullName evidence="5">Metallo-beta-lactamase domain-containing protein</fullName>
    </recommendedName>
</protein>
<evidence type="ECO:0000259" key="5">
    <source>
        <dbReference type="Pfam" id="PF00753"/>
    </source>
</evidence>
<dbReference type="InterPro" id="IPR036866">
    <property type="entry name" value="RibonucZ/Hydroxyglut_hydro"/>
</dbReference>
<accession>A0AAU9CDC8</accession>
<feature type="domain" description="Metallo-beta-lactamase" evidence="5">
    <location>
        <begin position="50"/>
        <end position="158"/>
    </location>
</feature>
<proteinExistence type="predicted"/>
<feature type="repeat" description="Cell wall-binding" evidence="2">
    <location>
        <begin position="709"/>
        <end position="728"/>
    </location>
</feature>
<dbReference type="SUPFAM" id="SSF56281">
    <property type="entry name" value="Metallo-hydrolase/oxidoreductase"/>
    <property type="match status" value="1"/>
</dbReference>
<dbReference type="InterPro" id="IPR018337">
    <property type="entry name" value="Cell_wall/Cho-bd_repeat"/>
</dbReference>
<feature type="region of interest" description="Disordered" evidence="3">
    <location>
        <begin position="183"/>
        <end position="251"/>
    </location>
</feature>
<evidence type="ECO:0000313" key="7">
    <source>
        <dbReference type="Proteomes" id="UP001431186"/>
    </source>
</evidence>
<gene>
    <name evidence="6" type="ORF">ATTO_06470</name>
</gene>
<evidence type="ECO:0000256" key="3">
    <source>
        <dbReference type="SAM" id="MobiDB-lite"/>
    </source>
</evidence>
<dbReference type="SUPFAM" id="SSF69360">
    <property type="entry name" value="Cell wall binding repeat"/>
    <property type="match status" value="2"/>
</dbReference>
<dbReference type="Proteomes" id="UP001431186">
    <property type="component" value="Chromosome"/>
</dbReference>
<keyword evidence="1" id="KW-0677">Repeat</keyword>
<evidence type="ECO:0000313" key="6">
    <source>
        <dbReference type="EMBL" id="BDC90775.1"/>
    </source>
</evidence>
<reference evidence="6" key="1">
    <citation type="submission" date="2021-11" db="EMBL/GenBank/DDBJ databases">
        <title>Complete genome sequence of Atopobiaceae bacterium TOC12.</title>
        <authorList>
            <person name="Morinaga K."/>
            <person name="Kusada H."/>
            <person name="Tamaki H."/>
        </authorList>
    </citation>
    <scope>NUCLEOTIDE SEQUENCE</scope>
    <source>
        <strain evidence="6">TOC12</strain>
    </source>
</reference>
<keyword evidence="4" id="KW-0732">Signal</keyword>
<evidence type="ECO:0000256" key="2">
    <source>
        <dbReference type="PROSITE-ProRule" id="PRU00591"/>
    </source>
</evidence>
<organism evidence="6 7">
    <name type="scientific">Leptogranulimonas caecicola</name>
    <dbReference type="NCBI Taxonomy" id="2894156"/>
    <lineage>
        <taxon>Bacteria</taxon>
        <taxon>Bacillati</taxon>
        <taxon>Actinomycetota</taxon>
        <taxon>Coriobacteriia</taxon>
        <taxon>Coriobacteriales</taxon>
        <taxon>Kribbibacteriaceae</taxon>
        <taxon>Leptogranulimonas</taxon>
    </lineage>
</organism>
<dbReference type="Pfam" id="PF00753">
    <property type="entry name" value="Lactamase_B"/>
    <property type="match status" value="1"/>
</dbReference>
<dbReference type="PANTHER" id="PTHR30619">
    <property type="entry name" value="DNA INTERNALIZATION/COMPETENCE PROTEIN COMEC/REC2"/>
    <property type="match status" value="1"/>
</dbReference>
<dbReference type="PROSITE" id="PS51170">
    <property type="entry name" value="CW"/>
    <property type="match status" value="3"/>
</dbReference>
<dbReference type="Pfam" id="PF01473">
    <property type="entry name" value="Choline_bind_1"/>
    <property type="match status" value="4"/>
</dbReference>
<feature type="chain" id="PRO_5043482293" description="Metallo-beta-lactamase domain-containing protein" evidence="4">
    <location>
        <begin position="32"/>
        <end position="771"/>
    </location>
</feature>
<feature type="compositionally biased region" description="Low complexity" evidence="3">
    <location>
        <begin position="219"/>
        <end position="233"/>
    </location>
</feature>
<feature type="signal peptide" evidence="4">
    <location>
        <begin position="1"/>
        <end position="31"/>
    </location>
</feature>
<evidence type="ECO:0000256" key="1">
    <source>
        <dbReference type="ARBA" id="ARBA00022737"/>
    </source>
</evidence>
<keyword evidence="7" id="KW-1185">Reference proteome</keyword>
<dbReference type="RefSeq" id="WP_265592189.1">
    <property type="nucleotide sequence ID" value="NZ_AP025285.1"/>
</dbReference>